<dbReference type="PANTHER" id="PTHR35099:SF2">
    <property type="entry name" value="OS02G0182700 PROTEIN"/>
    <property type="match status" value="1"/>
</dbReference>
<evidence type="ECO:0000313" key="3">
    <source>
        <dbReference type="Proteomes" id="UP000541444"/>
    </source>
</evidence>
<sequence>MKTALSSPPDTSDDDDWVEFAFKDDLMVAELLMQLSQTQSLSVPTLMWGQRMPRSKQIQRCSDAVPIIKKEGDSTRASPTTPLSWSGCGTSHSGGASGGGGGTAAAGDGYDDSRRISMGPTTHRRSKVIRTGRSKKKKKLTDVKEEETLLLKERIQLNKELTALKTICEEQRDRNTRLKRIKFDLQSQSSKQKCTTEVPKERVCNQLCSTEGNDHHTISQHPNSYEVQRDVADGENSFFLPDLNLPLEEESGSEELYGMS</sequence>
<proteinExistence type="predicted"/>
<feature type="compositionally biased region" description="Gly residues" evidence="1">
    <location>
        <begin position="95"/>
        <end position="104"/>
    </location>
</feature>
<feature type="compositionally biased region" description="Basic residues" evidence="1">
    <location>
        <begin position="122"/>
        <end position="139"/>
    </location>
</feature>
<dbReference type="Proteomes" id="UP000541444">
    <property type="component" value="Unassembled WGS sequence"/>
</dbReference>
<dbReference type="EMBL" id="JACGCM010002198">
    <property type="protein sequence ID" value="KAF6143693.1"/>
    <property type="molecule type" value="Genomic_DNA"/>
</dbReference>
<feature type="region of interest" description="Disordered" evidence="1">
    <location>
        <begin position="67"/>
        <end position="140"/>
    </location>
</feature>
<dbReference type="OrthoDB" id="1724644at2759"/>
<protein>
    <submittedName>
        <fullName evidence="2">Uncharacterized protein</fullName>
    </submittedName>
</protein>
<dbReference type="PANTHER" id="PTHR35099">
    <property type="entry name" value="OS02G0182700 PROTEIN"/>
    <property type="match status" value="1"/>
</dbReference>
<reference evidence="2 3" key="1">
    <citation type="journal article" date="2020" name="IScience">
        <title>Genome Sequencing of the Endangered Kingdonia uniflora (Circaeasteraceae, Ranunculales) Reveals Potential Mechanisms of Evolutionary Specialization.</title>
        <authorList>
            <person name="Sun Y."/>
            <person name="Deng T."/>
            <person name="Zhang A."/>
            <person name="Moore M.J."/>
            <person name="Landis J.B."/>
            <person name="Lin N."/>
            <person name="Zhang H."/>
            <person name="Zhang X."/>
            <person name="Huang J."/>
            <person name="Zhang X."/>
            <person name="Sun H."/>
            <person name="Wang H."/>
        </authorList>
    </citation>
    <scope>NUCLEOTIDE SEQUENCE [LARGE SCALE GENOMIC DNA]</scope>
    <source>
        <strain evidence="2">TB1705</strain>
        <tissue evidence="2">Leaf</tissue>
    </source>
</reference>
<comment type="caution">
    <text evidence="2">The sequence shown here is derived from an EMBL/GenBank/DDBJ whole genome shotgun (WGS) entry which is preliminary data.</text>
</comment>
<feature type="compositionally biased region" description="Polar residues" evidence="1">
    <location>
        <begin position="75"/>
        <end position="84"/>
    </location>
</feature>
<name>A0A7J7LM38_9MAGN</name>
<dbReference type="AlphaFoldDB" id="A0A7J7LM38"/>
<organism evidence="2 3">
    <name type="scientific">Kingdonia uniflora</name>
    <dbReference type="NCBI Taxonomy" id="39325"/>
    <lineage>
        <taxon>Eukaryota</taxon>
        <taxon>Viridiplantae</taxon>
        <taxon>Streptophyta</taxon>
        <taxon>Embryophyta</taxon>
        <taxon>Tracheophyta</taxon>
        <taxon>Spermatophyta</taxon>
        <taxon>Magnoliopsida</taxon>
        <taxon>Ranunculales</taxon>
        <taxon>Circaeasteraceae</taxon>
        <taxon>Kingdonia</taxon>
    </lineage>
</organism>
<accession>A0A7J7LM38</accession>
<keyword evidence="3" id="KW-1185">Reference proteome</keyword>
<evidence type="ECO:0000313" key="2">
    <source>
        <dbReference type="EMBL" id="KAF6143693.1"/>
    </source>
</evidence>
<gene>
    <name evidence="2" type="ORF">GIB67_021703</name>
</gene>
<evidence type="ECO:0000256" key="1">
    <source>
        <dbReference type="SAM" id="MobiDB-lite"/>
    </source>
</evidence>